<name>A0A151TLA0_CAJCA</name>
<accession>A0A151TLA0</accession>
<sequence>VRENFIDPNTIKNINNTNIVFIPKSDNPTVIQDYRTISLYNVIYRALTRVVVVRLKKFMDRLMSLRQTSFILRKQGRNNVIIACIKRS</sequence>
<keyword evidence="2" id="KW-1185">Reference proteome</keyword>
<dbReference type="EMBL" id="CM003607">
    <property type="protein sequence ID" value="KYP67799.1"/>
    <property type="molecule type" value="Genomic_DNA"/>
</dbReference>
<gene>
    <name evidence="1" type="ORF">KK1_024152</name>
</gene>
<organism evidence="1 2">
    <name type="scientific">Cajanus cajan</name>
    <name type="common">Pigeon pea</name>
    <name type="synonym">Cajanus indicus</name>
    <dbReference type="NCBI Taxonomy" id="3821"/>
    <lineage>
        <taxon>Eukaryota</taxon>
        <taxon>Viridiplantae</taxon>
        <taxon>Streptophyta</taxon>
        <taxon>Embryophyta</taxon>
        <taxon>Tracheophyta</taxon>
        <taxon>Spermatophyta</taxon>
        <taxon>Magnoliopsida</taxon>
        <taxon>eudicotyledons</taxon>
        <taxon>Gunneridae</taxon>
        <taxon>Pentapetalae</taxon>
        <taxon>rosids</taxon>
        <taxon>fabids</taxon>
        <taxon>Fabales</taxon>
        <taxon>Fabaceae</taxon>
        <taxon>Papilionoideae</taxon>
        <taxon>50 kb inversion clade</taxon>
        <taxon>NPAAA clade</taxon>
        <taxon>indigoferoid/millettioid clade</taxon>
        <taxon>Phaseoleae</taxon>
        <taxon>Cajanus</taxon>
    </lineage>
</organism>
<proteinExistence type="predicted"/>
<evidence type="ECO:0000313" key="1">
    <source>
        <dbReference type="EMBL" id="KYP67799.1"/>
    </source>
</evidence>
<evidence type="ECO:0000313" key="2">
    <source>
        <dbReference type="Proteomes" id="UP000075243"/>
    </source>
</evidence>
<feature type="non-terminal residue" evidence="1">
    <location>
        <position position="1"/>
    </location>
</feature>
<dbReference type="Proteomes" id="UP000075243">
    <property type="component" value="Chromosome 5"/>
</dbReference>
<protein>
    <submittedName>
        <fullName evidence="1">Uncharacterized protein</fullName>
    </submittedName>
</protein>
<reference evidence="1 2" key="1">
    <citation type="journal article" date="2012" name="Nat. Biotechnol.">
        <title>Draft genome sequence of pigeonpea (Cajanus cajan), an orphan legume crop of resource-poor farmers.</title>
        <authorList>
            <person name="Varshney R.K."/>
            <person name="Chen W."/>
            <person name="Li Y."/>
            <person name="Bharti A.K."/>
            <person name="Saxena R.K."/>
            <person name="Schlueter J.A."/>
            <person name="Donoghue M.T."/>
            <person name="Azam S."/>
            <person name="Fan G."/>
            <person name="Whaley A.M."/>
            <person name="Farmer A.D."/>
            <person name="Sheridan J."/>
            <person name="Iwata A."/>
            <person name="Tuteja R."/>
            <person name="Penmetsa R.V."/>
            <person name="Wu W."/>
            <person name="Upadhyaya H.D."/>
            <person name="Yang S.P."/>
            <person name="Shah T."/>
            <person name="Saxena K.B."/>
            <person name="Michael T."/>
            <person name="McCombie W.R."/>
            <person name="Yang B."/>
            <person name="Zhang G."/>
            <person name="Yang H."/>
            <person name="Wang J."/>
            <person name="Spillane C."/>
            <person name="Cook D.R."/>
            <person name="May G.D."/>
            <person name="Xu X."/>
            <person name="Jackson S.A."/>
        </authorList>
    </citation>
    <scope>NUCLEOTIDE SEQUENCE [LARGE SCALE GENOMIC DNA]</scope>
    <source>
        <strain evidence="2">cv. Asha</strain>
    </source>
</reference>
<dbReference type="OMA" id="QELICHY"/>
<dbReference type="Gramene" id="C.cajan_23465.t">
    <property type="protein sequence ID" value="C.cajan_23465.t.cds1"/>
    <property type="gene ID" value="C.cajan_23465"/>
</dbReference>
<dbReference type="AlphaFoldDB" id="A0A151TLA0"/>